<reference evidence="1" key="1">
    <citation type="journal article" date="2013" name="Nature">
        <title>Draft genome of the wheat A-genome progenitor Triticum urartu.</title>
        <authorList>
            <person name="Ling H.Q."/>
            <person name="Zhao S."/>
            <person name="Liu D."/>
            <person name="Wang J."/>
            <person name="Sun H."/>
            <person name="Zhang C."/>
            <person name="Fan H."/>
            <person name="Li D."/>
            <person name="Dong L."/>
            <person name="Tao Y."/>
            <person name="Gao C."/>
            <person name="Wu H."/>
            <person name="Li Y."/>
            <person name="Cui Y."/>
            <person name="Guo X."/>
            <person name="Zheng S."/>
            <person name="Wang B."/>
            <person name="Yu K."/>
            <person name="Liang Q."/>
            <person name="Yang W."/>
            <person name="Lou X."/>
            <person name="Chen J."/>
            <person name="Feng M."/>
            <person name="Jian J."/>
            <person name="Zhang X."/>
            <person name="Luo G."/>
            <person name="Jiang Y."/>
            <person name="Liu J."/>
            <person name="Wang Z."/>
            <person name="Sha Y."/>
            <person name="Zhang B."/>
            <person name="Wu H."/>
            <person name="Tang D."/>
            <person name="Shen Q."/>
            <person name="Xue P."/>
            <person name="Zou S."/>
            <person name="Wang X."/>
            <person name="Liu X."/>
            <person name="Wang F."/>
            <person name="Yang Y."/>
            <person name="An X."/>
            <person name="Dong Z."/>
            <person name="Zhang K."/>
            <person name="Zhang X."/>
            <person name="Luo M.C."/>
            <person name="Dvorak J."/>
            <person name="Tong Y."/>
            <person name="Wang J."/>
            <person name="Yang H."/>
            <person name="Li Z."/>
            <person name="Wang D."/>
            <person name="Zhang A."/>
            <person name="Wang J."/>
        </authorList>
    </citation>
    <scope>NUCLEOTIDE SEQUENCE</scope>
</reference>
<sequence>MADVDQVTSTLTLPSAPAISAVSVPARRGAKTTEPRAISWSGFCHDALASSSSAET</sequence>
<organism evidence="1">
    <name type="scientific">Triticum urartu</name>
    <name type="common">Red wild einkorn</name>
    <name type="synonym">Crithodium urartu</name>
    <dbReference type="NCBI Taxonomy" id="4572"/>
    <lineage>
        <taxon>Eukaryota</taxon>
        <taxon>Viridiplantae</taxon>
        <taxon>Streptophyta</taxon>
        <taxon>Embryophyta</taxon>
        <taxon>Tracheophyta</taxon>
        <taxon>Spermatophyta</taxon>
        <taxon>Magnoliopsida</taxon>
        <taxon>Liliopsida</taxon>
        <taxon>Poales</taxon>
        <taxon>Poaceae</taxon>
        <taxon>BOP clade</taxon>
        <taxon>Pooideae</taxon>
        <taxon>Triticodae</taxon>
        <taxon>Triticeae</taxon>
        <taxon>Triticinae</taxon>
        <taxon>Triticum</taxon>
    </lineage>
</organism>
<proteinExistence type="predicted"/>
<protein>
    <submittedName>
        <fullName evidence="1">Uncharacterized protein</fullName>
    </submittedName>
</protein>
<accession>M7ZM98</accession>
<evidence type="ECO:0000313" key="1">
    <source>
        <dbReference type="EMBL" id="EMS61237.1"/>
    </source>
</evidence>
<gene>
    <name evidence="1" type="ORF">TRIUR3_12541</name>
</gene>
<dbReference type="EMBL" id="KD099348">
    <property type="protein sequence ID" value="EMS61237.1"/>
    <property type="molecule type" value="Genomic_DNA"/>
</dbReference>
<dbReference type="AlphaFoldDB" id="M7ZM98"/>
<name>M7ZM98_TRIUA</name>